<sequence>MFARAVCDMPRQERSNADSLVDPITPSKTERGYDQYMNLSSFFSTGLVLDLIKANPLQDFDSASAHVDIPRKSLDLWYRLCRVPFLRGATWIGSEVDFDIVAAPINAPERCVDVIHVGDASAVSHPRPGRDPAILRVIDGSQFGATIPLPQQASLEVAFQNAVLAFRVKGSGPSPFQAQIHPAHHNFMSSKGVDKNPYFAVKEIPSDGYQGYKDEHGNKYYLVFPLARSNLEDLWEQNPMSPTSLQHIRWVFDQCLGMDDGLKKIHRRTSWFKDRNLDHTKPMGRHGDIKPQNILCFDTLKKNYYRLVISDFGLNRFHSSKSVSIVATEKVGSLSFTYRPPGFGMGSHISQAKARTEDDNSSEEKFFNIYNGKPIVKNSVKLWISKLRRLDTCAPCIQDFLDLIEGHLIDPNKQTRLKIEHFHPDLEKTVKKCSDDTTYCVRGSLSLAPDDVQDTRSIVGQLNRTTDKPIDTNSDDSARLIRKILEQTDQIRAANSGTPIQVMSKLVQQTTESPEARRQSTASTVPFNVADGDDYILARGSGEDHLGPYPTPRTPALPTLTRKEGGSMFHPSQLTMGESMSSQFTNLQTTRRTSLDLSRVLQGVPALEPVTGLADVSARLKAEHDTQSTALRRQQSKRSSQHTTQPGEDRQLPDHSDQKDEASTAGGPKASSLNLNASFALHGRRGKRALTKRCWGRFKRAVVA</sequence>
<proteinExistence type="predicted"/>
<dbReference type="InterPro" id="IPR011009">
    <property type="entry name" value="Kinase-like_dom_sf"/>
</dbReference>
<evidence type="ECO:0000313" key="2">
    <source>
        <dbReference type="EMBL" id="CAJ2505081.1"/>
    </source>
</evidence>
<evidence type="ECO:0000313" key="3">
    <source>
        <dbReference type="Proteomes" id="UP001295740"/>
    </source>
</evidence>
<comment type="caution">
    <text evidence="2">The sequence shown here is derived from an EMBL/GenBank/DDBJ whole genome shotgun (WGS) entry which is preliminary data.</text>
</comment>
<name>A0AAI8VIB6_9PEZI</name>
<dbReference type="AlphaFoldDB" id="A0AAI8VIB6"/>
<dbReference type="PANTHER" id="PTHR24359">
    <property type="entry name" value="SERINE/THREONINE-PROTEIN KINASE SBK1"/>
    <property type="match status" value="1"/>
</dbReference>
<dbReference type="Gene3D" id="1.10.510.10">
    <property type="entry name" value="Transferase(Phosphotransferase) domain 1"/>
    <property type="match status" value="1"/>
</dbReference>
<feature type="compositionally biased region" description="Basic and acidic residues" evidence="1">
    <location>
        <begin position="647"/>
        <end position="662"/>
    </location>
</feature>
<reference evidence="2" key="1">
    <citation type="submission" date="2023-10" db="EMBL/GenBank/DDBJ databases">
        <authorList>
            <person name="Hackl T."/>
        </authorList>
    </citation>
    <scope>NUCLEOTIDE SEQUENCE</scope>
</reference>
<evidence type="ECO:0000256" key="1">
    <source>
        <dbReference type="SAM" id="MobiDB-lite"/>
    </source>
</evidence>
<keyword evidence="3" id="KW-1185">Reference proteome</keyword>
<dbReference type="SUPFAM" id="SSF56112">
    <property type="entry name" value="Protein kinase-like (PK-like)"/>
    <property type="match status" value="1"/>
</dbReference>
<dbReference type="Proteomes" id="UP001295740">
    <property type="component" value="Unassembled WGS sequence"/>
</dbReference>
<dbReference type="PANTHER" id="PTHR24359:SF37">
    <property type="entry name" value="PROTEIN KINASE DOMAIN-CONTAINING PROTEIN"/>
    <property type="match status" value="1"/>
</dbReference>
<protein>
    <submittedName>
        <fullName evidence="2">Uu.00g124750.m01.CDS01</fullName>
    </submittedName>
</protein>
<accession>A0AAI8VIB6</accession>
<feature type="region of interest" description="Disordered" evidence="1">
    <location>
        <begin position="540"/>
        <end position="560"/>
    </location>
</feature>
<dbReference type="GO" id="GO:0004674">
    <property type="term" value="F:protein serine/threonine kinase activity"/>
    <property type="evidence" value="ECO:0007669"/>
    <property type="project" value="TreeGrafter"/>
</dbReference>
<feature type="region of interest" description="Disordered" evidence="1">
    <location>
        <begin position="621"/>
        <end position="673"/>
    </location>
</feature>
<dbReference type="EMBL" id="CAUWAG010000007">
    <property type="protein sequence ID" value="CAJ2505081.1"/>
    <property type="molecule type" value="Genomic_DNA"/>
</dbReference>
<gene>
    <name evidence="2" type="ORF">KHLLAP_LOCUS5549</name>
</gene>
<organism evidence="2 3">
    <name type="scientific">Anthostomella pinea</name>
    <dbReference type="NCBI Taxonomy" id="933095"/>
    <lineage>
        <taxon>Eukaryota</taxon>
        <taxon>Fungi</taxon>
        <taxon>Dikarya</taxon>
        <taxon>Ascomycota</taxon>
        <taxon>Pezizomycotina</taxon>
        <taxon>Sordariomycetes</taxon>
        <taxon>Xylariomycetidae</taxon>
        <taxon>Xylariales</taxon>
        <taxon>Xylariaceae</taxon>
        <taxon>Anthostomella</taxon>
    </lineage>
</organism>